<comment type="caution">
    <text evidence="3">The sequence shown here is derived from an EMBL/GenBank/DDBJ whole genome shotgun (WGS) entry which is preliminary data.</text>
</comment>
<evidence type="ECO:0008006" key="5">
    <source>
        <dbReference type="Google" id="ProtNLM"/>
    </source>
</evidence>
<name>G4TAB6_SERID</name>
<dbReference type="Proteomes" id="UP000007148">
    <property type="component" value="Unassembled WGS sequence"/>
</dbReference>
<feature type="compositionally biased region" description="Gly residues" evidence="1">
    <location>
        <begin position="501"/>
        <end position="511"/>
    </location>
</feature>
<feature type="compositionally biased region" description="Low complexity" evidence="1">
    <location>
        <begin position="85"/>
        <end position="109"/>
    </location>
</feature>
<dbReference type="STRING" id="1109443.G4TAB6"/>
<accession>G4TAB6</accession>
<evidence type="ECO:0000313" key="3">
    <source>
        <dbReference type="EMBL" id="CCA68259.1"/>
    </source>
</evidence>
<keyword evidence="2" id="KW-0732">Signal</keyword>
<dbReference type="OrthoDB" id="5405745at2759"/>
<feature type="chain" id="PRO_5003468323" description="Stretch-activated cation channel Mid1" evidence="2">
    <location>
        <begin position="27"/>
        <end position="538"/>
    </location>
</feature>
<dbReference type="FunCoup" id="G4TAB6">
    <property type="interactions" value="70"/>
</dbReference>
<dbReference type="HOGENOM" id="CLU_045143_0_0_1"/>
<dbReference type="eggNOG" id="ENOG502QTEW">
    <property type="taxonomic scope" value="Eukaryota"/>
</dbReference>
<gene>
    <name evidence="3" type="ORF">PIIN_02124</name>
</gene>
<evidence type="ECO:0000256" key="1">
    <source>
        <dbReference type="SAM" id="MobiDB-lite"/>
    </source>
</evidence>
<protein>
    <recommendedName>
        <fullName evidence="5">Stretch-activated cation channel Mid1</fullName>
    </recommendedName>
</protein>
<keyword evidence="4" id="KW-1185">Reference proteome</keyword>
<dbReference type="GO" id="GO:0098703">
    <property type="term" value="P:calcium ion import across plasma membrane"/>
    <property type="evidence" value="ECO:0007669"/>
    <property type="project" value="InterPro"/>
</dbReference>
<dbReference type="OMA" id="WGNVWCN"/>
<dbReference type="Pfam" id="PF12929">
    <property type="entry name" value="Mid1"/>
    <property type="match status" value="1"/>
</dbReference>
<organism evidence="3 4">
    <name type="scientific">Serendipita indica (strain DSM 11827)</name>
    <name type="common">Root endophyte fungus</name>
    <name type="synonym">Piriformospora indica</name>
    <dbReference type="NCBI Taxonomy" id="1109443"/>
    <lineage>
        <taxon>Eukaryota</taxon>
        <taxon>Fungi</taxon>
        <taxon>Dikarya</taxon>
        <taxon>Basidiomycota</taxon>
        <taxon>Agaricomycotina</taxon>
        <taxon>Agaricomycetes</taxon>
        <taxon>Sebacinales</taxon>
        <taxon>Serendipitaceae</taxon>
        <taxon>Serendipita</taxon>
    </lineage>
</organism>
<reference evidence="3 4" key="1">
    <citation type="journal article" date="2011" name="PLoS Pathog.">
        <title>Endophytic Life Strategies Decoded by Genome and Transcriptome Analyses of the Mutualistic Root Symbiont Piriformospora indica.</title>
        <authorList>
            <person name="Zuccaro A."/>
            <person name="Lahrmann U."/>
            <person name="Guldener U."/>
            <person name="Langen G."/>
            <person name="Pfiffi S."/>
            <person name="Biedenkopf D."/>
            <person name="Wong P."/>
            <person name="Samans B."/>
            <person name="Grimm C."/>
            <person name="Basiewicz M."/>
            <person name="Murat C."/>
            <person name="Martin F."/>
            <person name="Kogel K.H."/>
        </authorList>
    </citation>
    <scope>NUCLEOTIDE SEQUENCE [LARGE SCALE GENOMIC DNA]</scope>
    <source>
        <strain evidence="3 4">DSM 11827</strain>
    </source>
</reference>
<feature type="region of interest" description="Disordered" evidence="1">
    <location>
        <begin position="85"/>
        <end position="111"/>
    </location>
</feature>
<dbReference type="GO" id="GO:0005262">
    <property type="term" value="F:calcium channel activity"/>
    <property type="evidence" value="ECO:0007669"/>
    <property type="project" value="InterPro"/>
</dbReference>
<feature type="signal peptide" evidence="2">
    <location>
        <begin position="1"/>
        <end position="26"/>
    </location>
</feature>
<dbReference type="InParanoid" id="G4TAB6"/>
<evidence type="ECO:0000313" key="4">
    <source>
        <dbReference type="Proteomes" id="UP000007148"/>
    </source>
</evidence>
<dbReference type="PANTHER" id="PTHR39142">
    <property type="entry name" value="MID1P"/>
    <property type="match status" value="1"/>
</dbReference>
<dbReference type="PANTHER" id="PTHR39142:SF1">
    <property type="entry name" value="AEL197CP"/>
    <property type="match status" value="1"/>
</dbReference>
<evidence type="ECO:0000256" key="2">
    <source>
        <dbReference type="SAM" id="SignalP"/>
    </source>
</evidence>
<dbReference type="InterPro" id="IPR024338">
    <property type="entry name" value="MID1/Yam8"/>
</dbReference>
<dbReference type="AlphaFoldDB" id="G4TAB6"/>
<sequence length="538" mass="58029">MLFDRVPIALLLLLLGLVQHEPRTRAQVFTTPVELDKITAHSISTNTQSLLLSLPSTPRPVVLSVELCTQVDGQNPPRFFALANTASSTTRQTSSQTSTTTASTPSITPVANSQELDVSGGVGYWNSVKSLDNGGILQVILPPGATGGPWRFSVGLSTNEPLHWRSERTPLFGDSTSTSALLFSPPIPNTASDFVEPTFPKYELPDKNLSSPSAPTEATSTNNTLVVFPTSLLINDDGQFKTELTSSACYLQSLEASTNTTGSLNIATRLVLRNQEEGWRTQHIVQGLNPSTNYTFYVMSTFGNQVLLSQPAFFKTKRDGFPCTLAHSLPFCPSVAYSVPFPPLTGTPSTYDASNFPSQLQETLFNSLGNFTSSLKTFACGRDLYSIVQSCASCERAYRTWLCSTLVPRCGEVDESLLPPAAIVPRVVGSTNTTATSARVDQTVLGSSAVGSYSELLPCLETCHAVDRACPPTLNWRCPRKGITAERSYGVGFIDKEGDDVSGGGQEGAGRTGRSQDPYGNVWCNRMTTNDRITMNKT</sequence>
<feature type="region of interest" description="Disordered" evidence="1">
    <location>
        <begin position="496"/>
        <end position="521"/>
    </location>
</feature>
<dbReference type="EMBL" id="CAFZ01000029">
    <property type="protein sequence ID" value="CCA68259.1"/>
    <property type="molecule type" value="Genomic_DNA"/>
</dbReference>
<proteinExistence type="predicted"/>